<evidence type="ECO:0000313" key="1">
    <source>
        <dbReference type="EMBL" id="MBO8442610.1"/>
    </source>
</evidence>
<name>A0A9D9E9Z2_9SPIR</name>
<dbReference type="EMBL" id="JADIMU010000016">
    <property type="protein sequence ID" value="MBO8442610.1"/>
    <property type="molecule type" value="Genomic_DNA"/>
</dbReference>
<dbReference type="Pfam" id="PF03237">
    <property type="entry name" value="Terminase_6N"/>
    <property type="match status" value="1"/>
</dbReference>
<dbReference type="Gene3D" id="3.40.50.300">
    <property type="entry name" value="P-loop containing nucleotide triphosphate hydrolases"/>
    <property type="match status" value="1"/>
</dbReference>
<reference evidence="1" key="1">
    <citation type="submission" date="2020-10" db="EMBL/GenBank/DDBJ databases">
        <authorList>
            <person name="Gilroy R."/>
        </authorList>
    </citation>
    <scope>NUCLEOTIDE SEQUENCE</scope>
    <source>
        <strain evidence="1">11167</strain>
    </source>
</reference>
<dbReference type="SUPFAM" id="SSF52540">
    <property type="entry name" value="P-loop containing nucleoside triphosphate hydrolases"/>
    <property type="match status" value="1"/>
</dbReference>
<dbReference type="AlphaFoldDB" id="A0A9D9E9Z2"/>
<proteinExistence type="predicted"/>
<reference evidence="1" key="2">
    <citation type="journal article" date="2021" name="PeerJ">
        <title>Extensive microbial diversity within the chicken gut microbiome revealed by metagenomics and culture.</title>
        <authorList>
            <person name="Gilroy R."/>
            <person name="Ravi A."/>
            <person name="Getino M."/>
            <person name="Pursley I."/>
            <person name="Horton D.L."/>
            <person name="Alikhan N.F."/>
            <person name="Baker D."/>
            <person name="Gharbi K."/>
            <person name="Hall N."/>
            <person name="Watson M."/>
            <person name="Adriaenssens E.M."/>
            <person name="Foster-Nyarko E."/>
            <person name="Jarju S."/>
            <person name="Secka A."/>
            <person name="Antonio M."/>
            <person name="Oren A."/>
            <person name="Chaudhuri R.R."/>
            <person name="La Ragione R."/>
            <person name="Hildebrand F."/>
            <person name="Pallen M.J."/>
        </authorList>
    </citation>
    <scope>NUCLEOTIDE SEQUENCE</scope>
    <source>
        <strain evidence="1">11167</strain>
    </source>
</reference>
<protein>
    <submittedName>
        <fullName evidence="1">Uncharacterized protein</fullName>
    </submittedName>
</protein>
<accession>A0A9D9E9Z2</accession>
<gene>
    <name evidence="1" type="ORF">IAC42_02460</name>
</gene>
<evidence type="ECO:0000313" key="2">
    <source>
        <dbReference type="Proteomes" id="UP000823633"/>
    </source>
</evidence>
<organism evidence="1 2">
    <name type="scientific">Candidatus Aphodenecus pullistercoris</name>
    <dbReference type="NCBI Taxonomy" id="2840669"/>
    <lineage>
        <taxon>Bacteria</taxon>
        <taxon>Pseudomonadati</taxon>
        <taxon>Spirochaetota</taxon>
        <taxon>Spirochaetia</taxon>
        <taxon>Spirochaetales</taxon>
        <taxon>Candidatus Aphodenecus</taxon>
    </lineage>
</organism>
<dbReference type="InterPro" id="IPR027417">
    <property type="entry name" value="P-loop_NTPase"/>
</dbReference>
<sequence length="333" mass="37898">MVVAKSTLRRHQKGIGAEVRKIPRSVRIALLQKLDCAFYLQSIGFSVFKWQQAVLNDKGKRKVILAARQSGKSTIVAGKIVHIARFEPGSLCIIGAPTENQAAETMHKVLSFMRADPDYPATRKCSIEEVELENGSRIIVRTAKSDTFRGYSKPRVILLDEASRIEEEAYISGARPMLTDNPDGELIIISTPNGQQGFFYNAFFSTLGNWSKYLVRSPYQPVLGNDGMYTLDEYTKDPKFWRQQQAEQNVHAYFSPRHKDYGFQLEQLSEMGRRQYQQEYCCDFVEAAGQVFTYDEIAGMFRNWSEEEIHAKLPQIDAERLMDELRTVGGVAI</sequence>
<dbReference type="Proteomes" id="UP000823633">
    <property type="component" value="Unassembled WGS sequence"/>
</dbReference>
<comment type="caution">
    <text evidence="1">The sequence shown here is derived from an EMBL/GenBank/DDBJ whole genome shotgun (WGS) entry which is preliminary data.</text>
</comment>